<protein>
    <submittedName>
        <fullName evidence="1">Uncharacterized protein</fullName>
    </submittedName>
</protein>
<sequence>GVCQVKGKDGRTRVVPERQLIVTKAKQYQVNKRMPNIYHCRAEASSRGMLKRVGSQLRRSLIPDEAVPTRRYFKGPKSLLQSVREHFRKEHYLPFEGYRLLRNSDRLIRGRIEWCRETIYA</sequence>
<feature type="non-terminal residue" evidence="1">
    <location>
        <position position="1"/>
    </location>
</feature>
<comment type="caution">
    <text evidence="1">The sequence shown here is derived from an EMBL/GenBank/DDBJ whole genome shotgun (WGS) entry which is preliminary data.</text>
</comment>
<dbReference type="AlphaFoldDB" id="X1V1M5"/>
<organism evidence="1">
    <name type="scientific">marine sediment metagenome</name>
    <dbReference type="NCBI Taxonomy" id="412755"/>
    <lineage>
        <taxon>unclassified sequences</taxon>
        <taxon>metagenomes</taxon>
        <taxon>ecological metagenomes</taxon>
    </lineage>
</organism>
<name>X1V1M5_9ZZZZ</name>
<proteinExistence type="predicted"/>
<gene>
    <name evidence="1" type="ORF">S12H4_41104</name>
</gene>
<dbReference type="EMBL" id="BARW01025013">
    <property type="protein sequence ID" value="GAI98509.1"/>
    <property type="molecule type" value="Genomic_DNA"/>
</dbReference>
<evidence type="ECO:0000313" key="1">
    <source>
        <dbReference type="EMBL" id="GAI98509.1"/>
    </source>
</evidence>
<accession>X1V1M5</accession>
<reference evidence="1" key="1">
    <citation type="journal article" date="2014" name="Front. Microbiol.">
        <title>High frequency of phylogenetically diverse reductive dehalogenase-homologous genes in deep subseafloor sedimentary metagenomes.</title>
        <authorList>
            <person name="Kawai M."/>
            <person name="Futagami T."/>
            <person name="Toyoda A."/>
            <person name="Takaki Y."/>
            <person name="Nishi S."/>
            <person name="Hori S."/>
            <person name="Arai W."/>
            <person name="Tsubouchi T."/>
            <person name="Morono Y."/>
            <person name="Uchiyama I."/>
            <person name="Ito T."/>
            <person name="Fujiyama A."/>
            <person name="Inagaki F."/>
            <person name="Takami H."/>
        </authorList>
    </citation>
    <scope>NUCLEOTIDE SEQUENCE</scope>
    <source>
        <strain evidence="1">Expedition CK06-06</strain>
    </source>
</reference>